<keyword evidence="3" id="KW-1185">Reference proteome</keyword>
<name>A0A7W5VJ92_9ACTN</name>
<protein>
    <submittedName>
        <fullName evidence="2">Uncharacterized protein</fullName>
    </submittedName>
</protein>
<feature type="compositionally biased region" description="Basic and acidic residues" evidence="1">
    <location>
        <begin position="105"/>
        <end position="120"/>
    </location>
</feature>
<reference evidence="2 3" key="1">
    <citation type="submission" date="2020-08" db="EMBL/GenBank/DDBJ databases">
        <title>Sequencing the genomes of 1000 actinobacteria strains.</title>
        <authorList>
            <person name="Klenk H.-P."/>
        </authorList>
    </citation>
    <scope>NUCLEOTIDE SEQUENCE [LARGE SCALE GENOMIC DNA]</scope>
    <source>
        <strain evidence="2 3">DSM 44320</strain>
    </source>
</reference>
<dbReference type="EMBL" id="JACIBV010000001">
    <property type="protein sequence ID" value="MBB3732445.1"/>
    <property type="molecule type" value="Genomic_DNA"/>
</dbReference>
<evidence type="ECO:0000256" key="1">
    <source>
        <dbReference type="SAM" id="MobiDB-lite"/>
    </source>
</evidence>
<sequence length="120" mass="12570">MTVEPLSAAALADLAGVVERHRVAQLLPDRRQLHRHLGARAEAQRAQLLQQGDVGLRGRGGGARVARLLAQMVDGDGQAAVDQPLDGRACLGDGLAGDEPVDDLSGERQPGHRAAHEPAP</sequence>
<evidence type="ECO:0000313" key="3">
    <source>
        <dbReference type="Proteomes" id="UP000579945"/>
    </source>
</evidence>
<feature type="region of interest" description="Disordered" evidence="1">
    <location>
        <begin position="90"/>
        <end position="120"/>
    </location>
</feature>
<dbReference type="AlphaFoldDB" id="A0A7W5VJ92"/>
<evidence type="ECO:0000313" key="2">
    <source>
        <dbReference type="EMBL" id="MBB3732445.1"/>
    </source>
</evidence>
<proteinExistence type="predicted"/>
<comment type="caution">
    <text evidence="2">The sequence shown here is derived from an EMBL/GenBank/DDBJ whole genome shotgun (WGS) entry which is preliminary data.</text>
</comment>
<organism evidence="2 3">
    <name type="scientific">Nonomuraea dietziae</name>
    <dbReference type="NCBI Taxonomy" id="65515"/>
    <lineage>
        <taxon>Bacteria</taxon>
        <taxon>Bacillati</taxon>
        <taxon>Actinomycetota</taxon>
        <taxon>Actinomycetes</taxon>
        <taxon>Streptosporangiales</taxon>
        <taxon>Streptosporangiaceae</taxon>
        <taxon>Nonomuraea</taxon>
    </lineage>
</organism>
<gene>
    <name evidence="2" type="ORF">FHR33_008305</name>
</gene>
<accession>A0A7W5VJ92</accession>
<dbReference type="Proteomes" id="UP000579945">
    <property type="component" value="Unassembled WGS sequence"/>
</dbReference>